<comment type="catalytic activity">
    <reaction evidence="6 7">
        <text>carbamoyl phosphate + L-aspartate = N-carbamoyl-L-aspartate + phosphate + H(+)</text>
        <dbReference type="Rhea" id="RHEA:20013"/>
        <dbReference type="ChEBI" id="CHEBI:15378"/>
        <dbReference type="ChEBI" id="CHEBI:29991"/>
        <dbReference type="ChEBI" id="CHEBI:32814"/>
        <dbReference type="ChEBI" id="CHEBI:43474"/>
        <dbReference type="ChEBI" id="CHEBI:58228"/>
        <dbReference type="EC" id="2.1.3.2"/>
    </reaction>
</comment>
<reference evidence="11" key="1">
    <citation type="submission" date="2016-10" db="EMBL/GenBank/DDBJ databases">
        <authorList>
            <person name="Varghese N."/>
            <person name="Submissions S."/>
        </authorList>
    </citation>
    <scope>NUCLEOTIDE SEQUENCE [LARGE SCALE GENOMIC DNA]</scope>
    <source>
        <strain evidence="11">DSM 3669</strain>
    </source>
</reference>
<evidence type="ECO:0000313" key="10">
    <source>
        <dbReference type="EMBL" id="SFR05788.1"/>
    </source>
</evidence>
<dbReference type="InterPro" id="IPR002082">
    <property type="entry name" value="Asp_carbamoyltransf"/>
</dbReference>
<dbReference type="GO" id="GO:0016597">
    <property type="term" value="F:amino acid binding"/>
    <property type="evidence" value="ECO:0007669"/>
    <property type="project" value="InterPro"/>
</dbReference>
<protein>
    <recommendedName>
        <fullName evidence="7">Aspartate carbamoyltransferase</fullName>
        <ecNumber evidence="7">2.1.3.2</ecNumber>
    </recommendedName>
    <alternativeName>
        <fullName evidence="7">Aspartate transcarbamylase</fullName>
        <shortName evidence="7">ATCase</shortName>
    </alternativeName>
</protein>
<sequence>MGGGILILFKHKDLLGLKDITAAEINFLLDTAVPMKEIISRPIKKVPTLRGRTVVNLFYENSTRTRGSFELAAKHLSADSINISSSSSSVAKGESLYDTARTIQSLGADVVILRHPMAGAAQLLAGTVEAAVINAGDGAHEHPTQALLDLFTVRERRGEIAGLRVLIVGDILHSRVARSDIWGFTKMGAEVRVCGPPTLVPPGLEETGARVYYNLEEALVDVDVVIMLRIQKERQQQGLFPGLREYARLYGLNRERLALARKDALVMHPGPVNRGVEIASDIADGPAAVIEEQVTNGVAVRMALLYLLTGGGDRHENDY</sequence>
<comment type="subunit">
    <text evidence="7">Heterododecamer (2C3:3R2) of six catalytic PyrB chains organized as two trimers (C3), and six regulatory PyrI chains organized as three dimers (R2).</text>
</comment>
<dbReference type="AlphaFoldDB" id="A0A1I6DK99"/>
<dbReference type="SUPFAM" id="SSF53671">
    <property type="entry name" value="Aspartate/ornithine carbamoyltransferase"/>
    <property type="match status" value="1"/>
</dbReference>
<feature type="binding site" evidence="7">
    <location>
        <position position="65"/>
    </location>
    <ligand>
        <name>carbamoyl phosphate</name>
        <dbReference type="ChEBI" id="CHEBI:58228"/>
    </ligand>
</feature>
<evidence type="ECO:0000256" key="1">
    <source>
        <dbReference type="ARBA" id="ARBA00004852"/>
    </source>
</evidence>
<dbReference type="PROSITE" id="PS00097">
    <property type="entry name" value="CARBAMOYLTRANSFERASE"/>
    <property type="match status" value="1"/>
</dbReference>
<dbReference type="InterPro" id="IPR036901">
    <property type="entry name" value="Asp/Orn_carbamoylTrfase_sf"/>
</dbReference>
<dbReference type="PANTHER" id="PTHR45753">
    <property type="entry name" value="ORNITHINE CARBAMOYLTRANSFERASE, MITOCHONDRIAL"/>
    <property type="match status" value="1"/>
</dbReference>
<feature type="binding site" evidence="7">
    <location>
        <position position="64"/>
    </location>
    <ligand>
        <name>carbamoyl phosphate</name>
        <dbReference type="ChEBI" id="CHEBI:58228"/>
    </ligand>
</feature>
<feature type="binding site" evidence="7">
    <location>
        <position position="271"/>
    </location>
    <ligand>
        <name>carbamoyl phosphate</name>
        <dbReference type="ChEBI" id="CHEBI:58228"/>
    </ligand>
</feature>
<keyword evidence="11" id="KW-1185">Reference proteome</keyword>
<dbReference type="InterPro" id="IPR006130">
    <property type="entry name" value="Asp/Orn_carbamoylTrfase"/>
</dbReference>
<feature type="binding site" evidence="7">
    <location>
        <position position="142"/>
    </location>
    <ligand>
        <name>carbamoyl phosphate</name>
        <dbReference type="ChEBI" id="CHEBI:58228"/>
    </ligand>
</feature>
<evidence type="ECO:0000256" key="4">
    <source>
        <dbReference type="ARBA" id="ARBA00022975"/>
    </source>
</evidence>
<dbReference type="UniPathway" id="UPA00070">
    <property type="reaction ID" value="UER00116"/>
</dbReference>
<evidence type="ECO:0000256" key="6">
    <source>
        <dbReference type="ARBA" id="ARBA00048859"/>
    </source>
</evidence>
<keyword evidence="4 7" id="KW-0665">Pyrimidine biosynthesis</keyword>
<dbReference type="Pfam" id="PF00185">
    <property type="entry name" value="OTCace"/>
    <property type="match status" value="1"/>
</dbReference>
<dbReference type="InterPro" id="IPR006131">
    <property type="entry name" value="Asp_carbamoyltransf_Asp/Orn-bd"/>
</dbReference>
<feature type="binding site" evidence="7">
    <location>
        <position position="92"/>
    </location>
    <ligand>
        <name>L-aspartate</name>
        <dbReference type="ChEBI" id="CHEBI:29991"/>
    </ligand>
</feature>
<dbReference type="NCBIfam" id="NF002032">
    <property type="entry name" value="PRK00856.1"/>
    <property type="match status" value="1"/>
</dbReference>
<dbReference type="FunFam" id="3.40.50.1370:FF:000007">
    <property type="entry name" value="Aspartate carbamoyltransferase"/>
    <property type="match status" value="1"/>
</dbReference>
<accession>A0A1I6DK99</accession>
<name>A0A1I6DK99_9FIRM</name>
<evidence type="ECO:0000313" key="11">
    <source>
        <dbReference type="Proteomes" id="UP000199584"/>
    </source>
</evidence>
<evidence type="ECO:0000259" key="9">
    <source>
        <dbReference type="Pfam" id="PF02729"/>
    </source>
</evidence>
<evidence type="ECO:0000256" key="7">
    <source>
        <dbReference type="HAMAP-Rule" id="MF_00001"/>
    </source>
</evidence>
<feature type="domain" description="Aspartate/ornithine carbamoyltransferase Asp/Orn-binding" evidence="8">
    <location>
        <begin position="162"/>
        <end position="308"/>
    </location>
</feature>
<organism evidence="10 11">
    <name type="scientific">Desulfoscipio geothermicus DSM 3669</name>
    <dbReference type="NCBI Taxonomy" id="1121426"/>
    <lineage>
        <taxon>Bacteria</taxon>
        <taxon>Bacillati</taxon>
        <taxon>Bacillota</taxon>
        <taxon>Clostridia</taxon>
        <taxon>Eubacteriales</taxon>
        <taxon>Desulfallaceae</taxon>
        <taxon>Desulfoscipio</taxon>
    </lineage>
</organism>
<dbReference type="GO" id="GO:0006207">
    <property type="term" value="P:'de novo' pyrimidine nucleobase biosynthetic process"/>
    <property type="evidence" value="ECO:0007669"/>
    <property type="project" value="InterPro"/>
</dbReference>
<gene>
    <name evidence="7" type="primary">pyrB</name>
    <name evidence="10" type="ORF">SAMN05660706_11295</name>
</gene>
<feature type="domain" description="Aspartate/ornithine carbamoyltransferase carbamoyl-P binding" evidence="9">
    <location>
        <begin position="12"/>
        <end position="155"/>
    </location>
</feature>
<dbReference type="GO" id="GO:0004070">
    <property type="term" value="F:aspartate carbamoyltransferase activity"/>
    <property type="evidence" value="ECO:0007669"/>
    <property type="project" value="UniProtKB-UniRule"/>
</dbReference>
<feature type="binding site" evidence="7">
    <location>
        <position position="229"/>
    </location>
    <ligand>
        <name>L-aspartate</name>
        <dbReference type="ChEBI" id="CHEBI:29991"/>
    </ligand>
</feature>
<dbReference type="Proteomes" id="UP000199584">
    <property type="component" value="Unassembled WGS sequence"/>
</dbReference>
<evidence type="ECO:0000259" key="8">
    <source>
        <dbReference type="Pfam" id="PF00185"/>
    </source>
</evidence>
<dbReference type="NCBIfam" id="TIGR00670">
    <property type="entry name" value="asp_carb_tr"/>
    <property type="match status" value="1"/>
</dbReference>
<dbReference type="PRINTS" id="PR00100">
    <property type="entry name" value="AOTCASE"/>
</dbReference>
<dbReference type="GO" id="GO:0005829">
    <property type="term" value="C:cytosol"/>
    <property type="evidence" value="ECO:0007669"/>
    <property type="project" value="TreeGrafter"/>
</dbReference>
<evidence type="ECO:0000256" key="3">
    <source>
        <dbReference type="ARBA" id="ARBA00022679"/>
    </source>
</evidence>
<dbReference type="Pfam" id="PF02729">
    <property type="entry name" value="OTCace_N"/>
    <property type="match status" value="1"/>
</dbReference>
<dbReference type="EC" id="2.1.3.2" evidence="7"/>
<dbReference type="Gene3D" id="3.40.50.1370">
    <property type="entry name" value="Aspartate/ornithine carbamoyltransferase"/>
    <property type="match status" value="2"/>
</dbReference>
<comment type="similarity">
    <text evidence="2 7">Belongs to the aspartate/ornithine carbamoyltransferase superfamily. ATCase family.</text>
</comment>
<comment type="pathway">
    <text evidence="1 7">Pyrimidine metabolism; UMP biosynthesis via de novo pathway; (S)-dihydroorotate from bicarbonate: step 2/3.</text>
</comment>
<proteinExistence type="inferred from homology"/>
<comment type="function">
    <text evidence="5 7">Catalyzes the condensation of carbamoyl phosphate and aspartate to form carbamoyl aspartate and inorganic phosphate, the committed step in the de novo pyrimidine nucleotide biosynthesis pathway.</text>
</comment>
<evidence type="ECO:0000256" key="5">
    <source>
        <dbReference type="ARBA" id="ARBA00043884"/>
    </source>
</evidence>
<feature type="binding site" evidence="7">
    <location>
        <position position="175"/>
    </location>
    <ligand>
        <name>L-aspartate</name>
        <dbReference type="ChEBI" id="CHEBI:29991"/>
    </ligand>
</feature>
<dbReference type="HAMAP" id="MF_00001">
    <property type="entry name" value="Asp_carb_tr"/>
    <property type="match status" value="1"/>
</dbReference>
<dbReference type="PANTHER" id="PTHR45753:SF6">
    <property type="entry name" value="ASPARTATE CARBAMOYLTRANSFERASE"/>
    <property type="match status" value="1"/>
</dbReference>
<feature type="binding site" evidence="7">
    <location>
        <position position="114"/>
    </location>
    <ligand>
        <name>carbamoyl phosphate</name>
        <dbReference type="ChEBI" id="CHEBI:58228"/>
    </ligand>
</feature>
<keyword evidence="3 7" id="KW-0808">Transferase</keyword>
<dbReference type="GO" id="GO:0006520">
    <property type="term" value="P:amino acid metabolic process"/>
    <property type="evidence" value="ECO:0007669"/>
    <property type="project" value="InterPro"/>
</dbReference>
<evidence type="ECO:0000256" key="2">
    <source>
        <dbReference type="ARBA" id="ARBA00008896"/>
    </source>
</evidence>
<feature type="binding site" evidence="7">
    <location>
        <position position="270"/>
    </location>
    <ligand>
        <name>carbamoyl phosphate</name>
        <dbReference type="ChEBI" id="CHEBI:58228"/>
    </ligand>
</feature>
<dbReference type="PRINTS" id="PR00101">
    <property type="entry name" value="ATCASE"/>
</dbReference>
<dbReference type="STRING" id="39060.SAMN05660706_11295"/>
<dbReference type="GO" id="GO:0044205">
    <property type="term" value="P:'de novo' UMP biosynthetic process"/>
    <property type="evidence" value="ECO:0007669"/>
    <property type="project" value="UniProtKB-UniRule"/>
</dbReference>
<dbReference type="InterPro" id="IPR006132">
    <property type="entry name" value="Asp/Orn_carbamoyltranf_P-bd"/>
</dbReference>
<feature type="binding site" evidence="7">
    <location>
        <position position="145"/>
    </location>
    <ligand>
        <name>carbamoyl phosphate</name>
        <dbReference type="ChEBI" id="CHEBI:58228"/>
    </ligand>
</feature>
<dbReference type="EMBL" id="FOYM01000012">
    <property type="protein sequence ID" value="SFR05788.1"/>
    <property type="molecule type" value="Genomic_DNA"/>
</dbReference>